<gene>
    <name evidence="1" type="ORF">NYPRO_LOCUS7726</name>
</gene>
<evidence type="ECO:0000313" key="1">
    <source>
        <dbReference type="EMBL" id="CAD7674931.1"/>
    </source>
</evidence>
<organism evidence="1 2">
    <name type="scientific">Nyctereutes procyonoides</name>
    <name type="common">Raccoon dog</name>
    <name type="synonym">Canis procyonoides</name>
    <dbReference type="NCBI Taxonomy" id="34880"/>
    <lineage>
        <taxon>Eukaryota</taxon>
        <taxon>Metazoa</taxon>
        <taxon>Chordata</taxon>
        <taxon>Craniata</taxon>
        <taxon>Vertebrata</taxon>
        <taxon>Euteleostomi</taxon>
        <taxon>Mammalia</taxon>
        <taxon>Eutheria</taxon>
        <taxon>Laurasiatheria</taxon>
        <taxon>Carnivora</taxon>
        <taxon>Caniformia</taxon>
        <taxon>Canidae</taxon>
        <taxon>Nyctereutes</taxon>
    </lineage>
</organism>
<evidence type="ECO:0000313" key="2">
    <source>
        <dbReference type="Proteomes" id="UP000645828"/>
    </source>
</evidence>
<name>A0A811YBN2_NYCPR</name>
<dbReference type="Proteomes" id="UP000645828">
    <property type="component" value="Unassembled WGS sequence"/>
</dbReference>
<proteinExistence type="predicted"/>
<comment type="caution">
    <text evidence="1">The sequence shown here is derived from an EMBL/GenBank/DDBJ whole genome shotgun (WGS) entry which is preliminary data.</text>
</comment>
<sequence length="263" mass="29853">MPPFSGSKKCPLIRSQFYFLRVAFSHFGCHLCPILKKLLEDVPSTGCGSFYQLGATTHTCRVIRGSEFLGQHLVEQFLARGHTVNVFDMQQGFDIPSDSVVHCVSPSPSSNNKKLFFEMNYIGTKNSNETLSSLRVSIKIGTEDHLFAVKSINYYVETKNLIGLAPILIEASRKGKMRFVIGNGENLVDFTFVDKVHRHILKTPRYHISYSVAMATRSIIQLQPTFQPICERTKKVMDPQPLVTIQDTIERTMQSFHHLRKVE</sequence>
<reference evidence="1" key="1">
    <citation type="submission" date="2020-12" db="EMBL/GenBank/DDBJ databases">
        <authorList>
            <consortium name="Molecular Ecology Group"/>
        </authorList>
    </citation>
    <scope>NUCLEOTIDE SEQUENCE</scope>
    <source>
        <strain evidence="1">TBG_1078</strain>
    </source>
</reference>
<keyword evidence="2" id="KW-1185">Reference proteome</keyword>
<dbReference type="SUPFAM" id="SSF51735">
    <property type="entry name" value="NAD(P)-binding Rossmann-fold domains"/>
    <property type="match status" value="1"/>
</dbReference>
<dbReference type="EMBL" id="CAJHUB010000673">
    <property type="protein sequence ID" value="CAD7674931.1"/>
    <property type="molecule type" value="Genomic_DNA"/>
</dbReference>
<protein>
    <submittedName>
        <fullName evidence="1">(raccoon dog) hypothetical protein</fullName>
    </submittedName>
</protein>
<dbReference type="AlphaFoldDB" id="A0A811YBN2"/>
<dbReference type="InterPro" id="IPR036291">
    <property type="entry name" value="NAD(P)-bd_dom_sf"/>
</dbReference>
<accession>A0A811YBN2</accession>
<dbReference type="Gene3D" id="3.40.50.720">
    <property type="entry name" value="NAD(P)-binding Rossmann-like Domain"/>
    <property type="match status" value="1"/>
</dbReference>